<feature type="signal peptide" evidence="1">
    <location>
        <begin position="1"/>
        <end position="20"/>
    </location>
</feature>
<evidence type="ECO:0000259" key="3">
    <source>
        <dbReference type="Pfam" id="PF14302"/>
    </source>
</evidence>
<reference evidence="4 5" key="1">
    <citation type="submission" date="2018-07" db="EMBL/GenBank/DDBJ databases">
        <title>Dyella solisilvae sp. nov., isolated from the pine and broad-leaved mixed forest soil.</title>
        <authorList>
            <person name="Gao Z."/>
            <person name="Qiu L."/>
        </authorList>
    </citation>
    <scope>NUCLEOTIDE SEQUENCE [LARGE SCALE GENOMIC DNA]</scope>
    <source>
        <strain evidence="4 5">DHG54</strain>
    </source>
</reference>
<protein>
    <submittedName>
        <fullName evidence="4">DUF4377 domain-containing protein</fullName>
    </submittedName>
</protein>
<dbReference type="InterPro" id="IPR005184">
    <property type="entry name" value="DUF306_Meta_HslJ"/>
</dbReference>
<comment type="caution">
    <text evidence="4">The sequence shown here is derived from an EMBL/GenBank/DDBJ whole genome shotgun (WGS) entry which is preliminary data.</text>
</comment>
<dbReference type="OrthoDB" id="7871744at2"/>
<keyword evidence="1" id="KW-0732">Signal</keyword>
<dbReference type="PANTHER" id="PTHR35535:SF1">
    <property type="entry name" value="HEAT SHOCK PROTEIN HSLJ"/>
    <property type="match status" value="1"/>
</dbReference>
<feature type="domain" description="DUF4377" evidence="3">
    <location>
        <begin position="181"/>
        <end position="265"/>
    </location>
</feature>
<dbReference type="RefSeq" id="WP_114826275.1">
    <property type="nucleotide sequence ID" value="NZ_QQSY01000005.1"/>
</dbReference>
<dbReference type="Pfam" id="PF03724">
    <property type="entry name" value="META"/>
    <property type="match status" value="1"/>
</dbReference>
<feature type="chain" id="PRO_5016876312" evidence="1">
    <location>
        <begin position="21"/>
        <end position="271"/>
    </location>
</feature>
<dbReference type="InterPro" id="IPR038670">
    <property type="entry name" value="HslJ-like_sf"/>
</dbReference>
<dbReference type="Pfam" id="PF14302">
    <property type="entry name" value="DUF4377"/>
    <property type="match status" value="1"/>
</dbReference>
<feature type="domain" description="DUF306" evidence="2">
    <location>
        <begin position="67"/>
        <end position="160"/>
    </location>
</feature>
<gene>
    <name evidence="4" type="ORF">DVT68_16920</name>
</gene>
<accession>A0A370K461</accession>
<evidence type="ECO:0000313" key="5">
    <source>
        <dbReference type="Proteomes" id="UP000254711"/>
    </source>
</evidence>
<dbReference type="PANTHER" id="PTHR35535">
    <property type="entry name" value="HEAT SHOCK PROTEIN HSLJ"/>
    <property type="match status" value="1"/>
</dbReference>
<dbReference type="InterPro" id="IPR053147">
    <property type="entry name" value="Hsp_HslJ-like"/>
</dbReference>
<dbReference type="EMBL" id="QQSY01000005">
    <property type="protein sequence ID" value="RDI97429.1"/>
    <property type="molecule type" value="Genomic_DNA"/>
</dbReference>
<dbReference type="Gene3D" id="2.40.128.270">
    <property type="match status" value="1"/>
</dbReference>
<evidence type="ECO:0000313" key="4">
    <source>
        <dbReference type="EMBL" id="RDI97429.1"/>
    </source>
</evidence>
<dbReference type="PROSITE" id="PS51257">
    <property type="entry name" value="PROKAR_LIPOPROTEIN"/>
    <property type="match status" value="1"/>
</dbReference>
<sequence>MKVRLLWLPLALAACSPSPAPPAAPSPSATATPAPGAAAIDASVLPQYHWRLSDATDSAGKRIDALFIRADKPLSLDFSANRLNVVNSCNSITGSYSISDGQIEIGQMAHTLMACPDPALASLDDAISQRLQGKLKVTLQTGEASPRLQLVAANGDTLTFVGEPTAETRYGGPGETIFLEVSAQTVPCSHPLIPDKQCLNVRERHFDEHGLQTGTPGEWQPLNQPIEGYTHEPGIRNVLRIKRFAIKNPPADAPNTAYVLDMVVESEKVAQ</sequence>
<evidence type="ECO:0000256" key="1">
    <source>
        <dbReference type="SAM" id="SignalP"/>
    </source>
</evidence>
<proteinExistence type="predicted"/>
<dbReference type="Proteomes" id="UP000254711">
    <property type="component" value="Unassembled WGS sequence"/>
</dbReference>
<dbReference type="AlphaFoldDB" id="A0A370K461"/>
<evidence type="ECO:0000259" key="2">
    <source>
        <dbReference type="Pfam" id="PF03724"/>
    </source>
</evidence>
<dbReference type="InterPro" id="IPR025485">
    <property type="entry name" value="DUF4377"/>
</dbReference>
<organism evidence="4 5">
    <name type="scientific">Dyella solisilvae</name>
    <dbReference type="NCBI Taxonomy" id="1920168"/>
    <lineage>
        <taxon>Bacteria</taxon>
        <taxon>Pseudomonadati</taxon>
        <taxon>Pseudomonadota</taxon>
        <taxon>Gammaproteobacteria</taxon>
        <taxon>Lysobacterales</taxon>
        <taxon>Rhodanobacteraceae</taxon>
        <taxon>Dyella</taxon>
    </lineage>
</organism>
<keyword evidence="5" id="KW-1185">Reference proteome</keyword>
<name>A0A370K461_9GAMM</name>